<feature type="domain" description="Amidohydrolase-related" evidence="2">
    <location>
        <begin position="13"/>
        <end position="305"/>
    </location>
</feature>
<gene>
    <name evidence="3" type="ORF">GCM10007874_09220</name>
</gene>
<name>A0ABQ6CC11_9HYPH</name>
<dbReference type="PANTHER" id="PTHR43569:SF1">
    <property type="entry name" value="BLL3371 PROTEIN"/>
    <property type="match status" value="1"/>
</dbReference>
<sequence length="315" mass="35607">MTDHSKPRRRAIVDAHLHLYDSHANAFAIFEQRQPGLEALVGDYAALPRTYLLDAYLRDSASRDVEGIVWHEFISRDADREMAWGQQLASASQLPMALVGLVDFLDPGLMERLEFYGSLPAVTGVRQHLGWDENNPLRCFATRPDFLSDGKWREGLKRLRHGRLRCGLEVFSPQLPDLLDVVRQFPDIGFTVAVMGWPTDLSAEGYRRWRSDLTAIARCHNTVVSISAVECIFGMSWRPEQVKPWVLSMVEAFGPGRAMFGSHLPITGLSHGFGPLYDGYEAILAGFSEDEKNQVFRRTAMQWFGVPKRELLSEA</sequence>
<dbReference type="InterPro" id="IPR006680">
    <property type="entry name" value="Amidohydro-rel"/>
</dbReference>
<evidence type="ECO:0000313" key="3">
    <source>
        <dbReference type="EMBL" id="GLS17906.1"/>
    </source>
</evidence>
<accession>A0ABQ6CC11</accession>
<evidence type="ECO:0000259" key="2">
    <source>
        <dbReference type="Pfam" id="PF04909"/>
    </source>
</evidence>
<dbReference type="SUPFAM" id="SSF51556">
    <property type="entry name" value="Metallo-dependent hydrolases"/>
    <property type="match status" value="1"/>
</dbReference>
<dbReference type="Proteomes" id="UP001156882">
    <property type="component" value="Unassembled WGS sequence"/>
</dbReference>
<evidence type="ECO:0000256" key="1">
    <source>
        <dbReference type="ARBA" id="ARBA00038310"/>
    </source>
</evidence>
<dbReference type="EMBL" id="BSPC01000007">
    <property type="protein sequence ID" value="GLS17906.1"/>
    <property type="molecule type" value="Genomic_DNA"/>
</dbReference>
<organism evidence="3 4">
    <name type="scientific">Labrys miyagiensis</name>
    <dbReference type="NCBI Taxonomy" id="346912"/>
    <lineage>
        <taxon>Bacteria</taxon>
        <taxon>Pseudomonadati</taxon>
        <taxon>Pseudomonadota</taxon>
        <taxon>Alphaproteobacteria</taxon>
        <taxon>Hyphomicrobiales</taxon>
        <taxon>Xanthobacteraceae</taxon>
        <taxon>Labrys</taxon>
    </lineage>
</organism>
<dbReference type="InterPro" id="IPR052350">
    <property type="entry name" value="Metallo-dep_Lactonases"/>
</dbReference>
<dbReference type="Pfam" id="PF04909">
    <property type="entry name" value="Amidohydro_2"/>
    <property type="match status" value="1"/>
</dbReference>
<evidence type="ECO:0000313" key="4">
    <source>
        <dbReference type="Proteomes" id="UP001156882"/>
    </source>
</evidence>
<keyword evidence="4" id="KW-1185">Reference proteome</keyword>
<reference evidence="4" key="1">
    <citation type="journal article" date="2019" name="Int. J. Syst. Evol. Microbiol.">
        <title>The Global Catalogue of Microorganisms (GCM) 10K type strain sequencing project: providing services to taxonomists for standard genome sequencing and annotation.</title>
        <authorList>
            <consortium name="The Broad Institute Genomics Platform"/>
            <consortium name="The Broad Institute Genome Sequencing Center for Infectious Disease"/>
            <person name="Wu L."/>
            <person name="Ma J."/>
        </authorList>
    </citation>
    <scope>NUCLEOTIDE SEQUENCE [LARGE SCALE GENOMIC DNA]</scope>
    <source>
        <strain evidence="4">NBRC 101365</strain>
    </source>
</reference>
<comment type="similarity">
    <text evidence="1">Belongs to the metallo-dependent hydrolases superfamily.</text>
</comment>
<dbReference type="Gene3D" id="3.20.20.140">
    <property type="entry name" value="Metal-dependent hydrolases"/>
    <property type="match status" value="1"/>
</dbReference>
<dbReference type="InterPro" id="IPR032466">
    <property type="entry name" value="Metal_Hydrolase"/>
</dbReference>
<protein>
    <submittedName>
        <fullName evidence="3">Amidohydrolase</fullName>
    </submittedName>
</protein>
<proteinExistence type="inferred from homology"/>
<dbReference type="PANTHER" id="PTHR43569">
    <property type="entry name" value="AMIDOHYDROLASE"/>
    <property type="match status" value="1"/>
</dbReference>
<dbReference type="RefSeq" id="WP_284310739.1">
    <property type="nucleotide sequence ID" value="NZ_BSPC01000007.1"/>
</dbReference>
<comment type="caution">
    <text evidence="3">The sequence shown here is derived from an EMBL/GenBank/DDBJ whole genome shotgun (WGS) entry which is preliminary data.</text>
</comment>